<dbReference type="SUPFAM" id="SSF52743">
    <property type="entry name" value="Subtilisin-like"/>
    <property type="match status" value="1"/>
</dbReference>
<feature type="chain" id="PRO_5045355964" description="Peptidase S8/S53 domain-containing protein" evidence="8">
    <location>
        <begin position="20"/>
        <end position="1405"/>
    </location>
</feature>
<keyword evidence="8" id="KW-0732">Signal</keyword>
<evidence type="ECO:0000256" key="8">
    <source>
        <dbReference type="SAM" id="SignalP"/>
    </source>
</evidence>
<dbReference type="InterPro" id="IPR050131">
    <property type="entry name" value="Peptidase_S8_subtilisin-like"/>
</dbReference>
<dbReference type="PANTHER" id="PTHR43806:SF66">
    <property type="entry name" value="SERIN ENDOPEPTIDASE"/>
    <property type="match status" value="1"/>
</dbReference>
<keyword evidence="2 5" id="KW-0645">Protease</keyword>
<keyword evidence="11" id="KW-1185">Reference proteome</keyword>
<feature type="domain" description="Peptidase S8/S53" evidence="9">
    <location>
        <begin position="296"/>
        <end position="758"/>
    </location>
</feature>
<dbReference type="Proteomes" id="UP001194696">
    <property type="component" value="Unassembled WGS sequence"/>
</dbReference>
<dbReference type="CDD" id="cd07489">
    <property type="entry name" value="Peptidases_S8_5"/>
    <property type="match status" value="1"/>
</dbReference>
<dbReference type="PANTHER" id="PTHR43806">
    <property type="entry name" value="PEPTIDASE S8"/>
    <property type="match status" value="1"/>
</dbReference>
<feature type="active site" description="Charge relay system" evidence="5">
    <location>
        <position position="718"/>
    </location>
</feature>
<evidence type="ECO:0000256" key="3">
    <source>
        <dbReference type="ARBA" id="ARBA00022801"/>
    </source>
</evidence>
<feature type="signal peptide" evidence="8">
    <location>
        <begin position="1"/>
        <end position="19"/>
    </location>
</feature>
<accession>A0ABQ7K5N4</accession>
<gene>
    <name evidence="10" type="ORF">BGZ96_005492</name>
</gene>
<evidence type="ECO:0000256" key="5">
    <source>
        <dbReference type="PROSITE-ProRule" id="PRU01240"/>
    </source>
</evidence>
<protein>
    <recommendedName>
        <fullName evidence="9">Peptidase S8/S53 domain-containing protein</fullName>
    </recommendedName>
</protein>
<dbReference type="EMBL" id="JAAAIM010000259">
    <property type="protein sequence ID" value="KAG0291090.1"/>
    <property type="molecule type" value="Genomic_DNA"/>
</dbReference>
<dbReference type="InterPro" id="IPR036852">
    <property type="entry name" value="Peptidase_S8/S53_dom_sf"/>
</dbReference>
<name>A0ABQ7K5N4_9FUNG</name>
<evidence type="ECO:0000256" key="7">
    <source>
        <dbReference type="SAM" id="MobiDB-lite"/>
    </source>
</evidence>
<feature type="region of interest" description="Disordered" evidence="7">
    <location>
        <begin position="58"/>
        <end position="103"/>
    </location>
</feature>
<reference evidence="10 11" key="1">
    <citation type="journal article" date="2020" name="Fungal Divers.">
        <title>Resolving the Mortierellaceae phylogeny through synthesis of multi-gene phylogenetics and phylogenomics.</title>
        <authorList>
            <person name="Vandepol N."/>
            <person name="Liber J."/>
            <person name="Desiro A."/>
            <person name="Na H."/>
            <person name="Kennedy M."/>
            <person name="Barry K."/>
            <person name="Grigoriev I.V."/>
            <person name="Miller A.N."/>
            <person name="O'Donnell K."/>
            <person name="Stajich J.E."/>
            <person name="Bonito G."/>
        </authorList>
    </citation>
    <scope>NUCLEOTIDE SEQUENCE [LARGE SCALE GENOMIC DNA]</scope>
    <source>
        <strain evidence="10 11">AD045</strain>
    </source>
</reference>
<dbReference type="InterPro" id="IPR034187">
    <property type="entry name" value="Peptidases_S8_5"/>
</dbReference>
<feature type="compositionally biased region" description="Low complexity" evidence="7">
    <location>
        <begin position="70"/>
        <end position="86"/>
    </location>
</feature>
<dbReference type="InterPro" id="IPR023828">
    <property type="entry name" value="Peptidase_S8_Ser-AS"/>
</dbReference>
<dbReference type="InterPro" id="IPR023827">
    <property type="entry name" value="Peptidase_S8_Asp-AS"/>
</dbReference>
<dbReference type="InterPro" id="IPR000209">
    <property type="entry name" value="Peptidase_S8/S53_dom"/>
</dbReference>
<dbReference type="PRINTS" id="PR00723">
    <property type="entry name" value="SUBTILISIN"/>
</dbReference>
<dbReference type="PROSITE" id="PS00136">
    <property type="entry name" value="SUBTILASE_ASP"/>
    <property type="match status" value="1"/>
</dbReference>
<feature type="region of interest" description="Disordered" evidence="7">
    <location>
        <begin position="1318"/>
        <end position="1367"/>
    </location>
</feature>
<evidence type="ECO:0000256" key="1">
    <source>
        <dbReference type="ARBA" id="ARBA00011073"/>
    </source>
</evidence>
<dbReference type="Gene3D" id="3.40.50.200">
    <property type="entry name" value="Peptidase S8/S53 domain"/>
    <property type="match status" value="2"/>
</dbReference>
<dbReference type="PROSITE" id="PS51892">
    <property type="entry name" value="SUBTILASE"/>
    <property type="match status" value="1"/>
</dbReference>
<keyword evidence="4 5" id="KW-0720">Serine protease</keyword>
<evidence type="ECO:0000313" key="11">
    <source>
        <dbReference type="Proteomes" id="UP001194696"/>
    </source>
</evidence>
<feature type="active site" description="Charge relay system" evidence="5">
    <location>
        <position position="358"/>
    </location>
</feature>
<proteinExistence type="inferred from homology"/>
<sequence>MRNTATHLWIQLVLFLVLTIINVPPWLMFKGNTIASVCALDVSVTGNDPRTVVVESDVQNQDDEHDDQARQTQTRVQGYQQQHQQRPLGFVRSDPSLDPTPLSGLQERIMAADSDLNLQSGGEDTERGARDAQQTPLEAPSPPNPDTHSPDDSSPPSVTEQPPLSSPPIDTSPIRRLTNTYYARLSATPGTEEAKAQHVLVREALLSLPGKITIRHEFGIDEDDVLNVISFKLEGNRDGLEEIASLSGVIGIYPVRTRKRPKALPLGSLHRTRPSLESAHILTGIQMVHQKLGLTGEGIKVGIIDTGVDYKHPALGGCFGPGCKVAYGYDFVGDDYDNGDSDKDTPKPDKDPMDCAGHGTHVAGIVAARNEGPNAMGPQDFVGVAPDATIGAYRVFGCNGEVSDDVLLAALKAAYRDGMDIVNLSLGGSSGWPEEPFATACSAYIQKGLHIAIANGNDGEEGLFEDGAPATAAGAVAVGSVDNTHFLGPAADVVWKSLDRNGKEIIAAGHAETAGAGGLVGRIGMAMGADAADVPLVGFRSDMTYVIYAPSKDPQGCTPYDEASLDRENQVPRPNIVALLRRGGCTFSDKAKLVVNAKLGGLLVYDIIPEQRPLGMAVSGFNISAAGLSFEDATLLVNALKARKTDPMLRNSGRKLTARFSSTDQVLRLASGGKISDFSSWGPDARLQYKPDIVTPGGMIYSTFPLAKGGFATLQGTSMASPYMAGIQALFLSKYGKTNPGKLLRILQSTAVVTIKPGSSKGLTSVFQQGGGLVSMERLFAQEPPTIVSPTALYLNDTQFQKLDHDITFVNPSESLGRIWTLVHRPAFSVNGFEDSNHYRPVNQSRLRHSEISAHSASMIPTQFQLGPGASGVFRVRIDPPAGLNIQERWLFSGFLEFQCSTTEGANCGSSLVSYGGMHGSLGEIPILNPALLYPALQLDRLLNVDGGDKTSSSTTPNESDGEHHVYSDTGKTPSDHKTKKGGDSAKKKEQNNLFRDKSDRVQVGKGDEDWVQILISVNFPTSLLTIEAESVCDNDRGAGSHGDRIRLEVGGSGRSRFQIETEEELEEAQSMVAKIEQYTDEDELPEDVDLELVAHMKDRLARSQELAFMPSGLYMPYTGYSRVMAADVPVEPLALLRKTSMHSNKSKDKSKNNNNCANKNIKKAAHKCRSKSIKKGSSKHQHRHRASKSTSGKKNHKNHENHKKKNKGRHHGDKDADERRKSHHKKQGSERSRGRNIKKPAPPSHIHSPNCVPRILGLIPNGFNPWSTRTDSTEGNTFQTFSWMGDLLLQNHDVNTEPEGGADGLDAGEDMESLANNIAGRDKKKKGKGQDKGKKPPADQNMNEMAEEGGGGGGGGGAQPNLTRDLPDGRYRLVVKVLKPWGVRGRASDVERWSSPIIVVKRRK</sequence>
<dbReference type="Pfam" id="PF00082">
    <property type="entry name" value="Peptidase_S8"/>
    <property type="match status" value="1"/>
</dbReference>
<feature type="compositionally biased region" description="Basic and acidic residues" evidence="7">
    <location>
        <begin position="974"/>
        <end position="1000"/>
    </location>
</feature>
<feature type="region of interest" description="Disordered" evidence="7">
    <location>
        <begin position="117"/>
        <end position="175"/>
    </location>
</feature>
<dbReference type="InterPro" id="IPR015500">
    <property type="entry name" value="Peptidase_S8_subtilisin-rel"/>
</dbReference>
<comment type="similarity">
    <text evidence="1 5 6">Belongs to the peptidase S8 family.</text>
</comment>
<feature type="region of interest" description="Disordered" evidence="7">
    <location>
        <begin position="948"/>
        <end position="1000"/>
    </location>
</feature>
<feature type="active site" description="Charge relay system" evidence="5">
    <location>
        <position position="305"/>
    </location>
</feature>
<feature type="region of interest" description="Disordered" evidence="7">
    <location>
        <begin position="1141"/>
        <end position="1254"/>
    </location>
</feature>
<comment type="caution">
    <text evidence="10">The sequence shown here is derived from an EMBL/GenBank/DDBJ whole genome shotgun (WGS) entry which is preliminary data.</text>
</comment>
<feature type="compositionally biased region" description="Polar residues" evidence="7">
    <location>
        <begin position="950"/>
        <end position="959"/>
    </location>
</feature>
<evidence type="ECO:0000256" key="6">
    <source>
        <dbReference type="RuleBase" id="RU003355"/>
    </source>
</evidence>
<evidence type="ECO:0000256" key="2">
    <source>
        <dbReference type="ARBA" id="ARBA00022670"/>
    </source>
</evidence>
<organism evidence="10 11">
    <name type="scientific">Linnemannia gamsii</name>
    <dbReference type="NCBI Taxonomy" id="64522"/>
    <lineage>
        <taxon>Eukaryota</taxon>
        <taxon>Fungi</taxon>
        <taxon>Fungi incertae sedis</taxon>
        <taxon>Mucoromycota</taxon>
        <taxon>Mortierellomycotina</taxon>
        <taxon>Mortierellomycetes</taxon>
        <taxon>Mortierellales</taxon>
        <taxon>Mortierellaceae</taxon>
        <taxon>Linnemannia</taxon>
    </lineage>
</organism>
<feature type="compositionally biased region" description="Basic and acidic residues" evidence="7">
    <location>
        <begin position="1329"/>
        <end position="1338"/>
    </location>
</feature>
<dbReference type="PROSITE" id="PS00137">
    <property type="entry name" value="SUBTILASE_HIS"/>
    <property type="match status" value="1"/>
</dbReference>
<dbReference type="PROSITE" id="PS00138">
    <property type="entry name" value="SUBTILASE_SER"/>
    <property type="match status" value="1"/>
</dbReference>
<feature type="compositionally biased region" description="Basic residues" evidence="7">
    <location>
        <begin position="1161"/>
        <end position="1212"/>
    </location>
</feature>
<evidence type="ECO:0000259" key="9">
    <source>
        <dbReference type="Pfam" id="PF00082"/>
    </source>
</evidence>
<dbReference type="Gene3D" id="3.50.30.30">
    <property type="match status" value="1"/>
</dbReference>
<evidence type="ECO:0000256" key="4">
    <source>
        <dbReference type="ARBA" id="ARBA00022825"/>
    </source>
</evidence>
<evidence type="ECO:0000313" key="10">
    <source>
        <dbReference type="EMBL" id="KAG0291090.1"/>
    </source>
</evidence>
<dbReference type="InterPro" id="IPR022398">
    <property type="entry name" value="Peptidase_S8_His-AS"/>
</dbReference>
<feature type="compositionally biased region" description="Gly residues" evidence="7">
    <location>
        <begin position="1349"/>
        <end position="1359"/>
    </location>
</feature>
<keyword evidence="3 5" id="KW-0378">Hydrolase</keyword>